<evidence type="ECO:0000313" key="3">
    <source>
        <dbReference type="Proteomes" id="UP000481288"/>
    </source>
</evidence>
<name>A0A7D8YIU7_9HELO</name>
<evidence type="ECO:0000313" key="2">
    <source>
        <dbReference type="EMBL" id="TVY50990.1"/>
    </source>
</evidence>
<evidence type="ECO:0000259" key="1">
    <source>
        <dbReference type="Pfam" id="PF01266"/>
    </source>
</evidence>
<comment type="caution">
    <text evidence="2">The sequence shown here is derived from an EMBL/GenBank/DDBJ whole genome shotgun (WGS) entry which is preliminary data.</text>
</comment>
<reference evidence="2 3" key="1">
    <citation type="submission" date="2018-05" db="EMBL/GenBank/DDBJ databases">
        <title>Whole genome sequencing for identification of molecular markers to develop diagnostic detection tools for the regulated plant pathogen Lachnellula willkommii.</title>
        <authorList>
            <person name="Giroux E."/>
            <person name="Bilodeau G."/>
        </authorList>
    </citation>
    <scope>NUCLEOTIDE SEQUENCE [LARGE SCALE GENOMIC DNA]</scope>
    <source>
        <strain evidence="2 3">CBS 625.97</strain>
    </source>
</reference>
<dbReference type="Gene3D" id="3.30.9.10">
    <property type="entry name" value="D-Amino Acid Oxidase, subunit A, domain 2"/>
    <property type="match status" value="1"/>
</dbReference>
<dbReference type="Gene3D" id="3.50.50.60">
    <property type="entry name" value="FAD/NAD(P)-binding domain"/>
    <property type="match status" value="1"/>
</dbReference>
<dbReference type="SUPFAM" id="SSF51905">
    <property type="entry name" value="FAD/NAD(P)-binding domain"/>
    <property type="match status" value="1"/>
</dbReference>
<sequence>MSSNSKVDDGTNIFPVPNHTLPYWRSDLHEIDSYRSTEQLPKECDILIIGAGLSGVSTAYHLLDDNPSPPSIILLEAREVCSGATGRNGGHLFAPHSYVDKVVREYGVDAARELMLFCKSQMFAMKSVVEKENLDCDAVLTRYFETCLTQSFAEEIKKHYDEQLKIGLDFIQDVDHVGPKHAEKLSGVKGAKGGTTTTALQLWPYKFVTQLLACLVKRTSINVQTHTRVLSVSNSDDGWNIVTTPRGSIRARKVVFASNGYTAGISPIFENKIVPIKLTCSHISVPKDTPSPPPHLSHTYGLNFDGPALRDYLIPRPDGGVICGGAKSTYMKGDKNTWFNNFDDSTLIEQARSHFETVMQDNFLGWENSGAAVDYLWTGIIGYTSDSWPHCGKIPRQENHFILAGYNGAGMPLIFLTAKGIARMIREDLPFEESGIPRIFKTTEERLKLDVDR</sequence>
<dbReference type="AlphaFoldDB" id="A0A7D8YIU7"/>
<organism evidence="2 3">
    <name type="scientific">Lachnellula cervina</name>
    <dbReference type="NCBI Taxonomy" id="1316786"/>
    <lineage>
        <taxon>Eukaryota</taxon>
        <taxon>Fungi</taxon>
        <taxon>Dikarya</taxon>
        <taxon>Ascomycota</taxon>
        <taxon>Pezizomycotina</taxon>
        <taxon>Leotiomycetes</taxon>
        <taxon>Helotiales</taxon>
        <taxon>Lachnaceae</taxon>
        <taxon>Lachnellula</taxon>
    </lineage>
</organism>
<proteinExistence type="predicted"/>
<dbReference type="EMBL" id="QGMG01000942">
    <property type="protein sequence ID" value="TVY50990.1"/>
    <property type="molecule type" value="Genomic_DNA"/>
</dbReference>
<dbReference type="InterPro" id="IPR006076">
    <property type="entry name" value="FAD-dep_OxRdtase"/>
</dbReference>
<dbReference type="Proteomes" id="UP000481288">
    <property type="component" value="Unassembled WGS sequence"/>
</dbReference>
<feature type="domain" description="FAD dependent oxidoreductase" evidence="1">
    <location>
        <begin position="45"/>
        <end position="423"/>
    </location>
</feature>
<gene>
    <name evidence="2" type="primary">puuB_1</name>
    <name evidence="2" type="ORF">LCER1_G005779</name>
</gene>
<dbReference type="Pfam" id="PF01266">
    <property type="entry name" value="DAO"/>
    <property type="match status" value="1"/>
</dbReference>
<dbReference type="PANTHER" id="PTHR13847:SF279">
    <property type="entry name" value="FAD DEPENDENT OXIDOREDUCTASE DOMAIN-CONTAINING PROTEIN-RELATED"/>
    <property type="match status" value="1"/>
</dbReference>
<dbReference type="GO" id="GO:0005737">
    <property type="term" value="C:cytoplasm"/>
    <property type="evidence" value="ECO:0007669"/>
    <property type="project" value="TreeGrafter"/>
</dbReference>
<dbReference type="OrthoDB" id="429143at2759"/>
<keyword evidence="3" id="KW-1185">Reference proteome</keyword>
<protein>
    <submittedName>
        <fullName evidence="2">Gamma-glutamylputrescine oxidoreductase</fullName>
    </submittedName>
</protein>
<dbReference type="InterPro" id="IPR036188">
    <property type="entry name" value="FAD/NAD-bd_sf"/>
</dbReference>
<accession>A0A7D8YIU7</accession>
<dbReference type="PANTHER" id="PTHR13847">
    <property type="entry name" value="SARCOSINE DEHYDROGENASE-RELATED"/>
    <property type="match status" value="1"/>
</dbReference>